<feature type="domain" description="F-box" evidence="1">
    <location>
        <begin position="41"/>
        <end position="87"/>
    </location>
</feature>
<accession>A0A8H3EE24</accession>
<dbReference type="SUPFAM" id="SSF101908">
    <property type="entry name" value="Putative isomerase YbhE"/>
    <property type="match status" value="1"/>
</dbReference>
<dbReference type="InterPro" id="IPR036047">
    <property type="entry name" value="F-box-like_dom_sf"/>
</dbReference>
<protein>
    <recommendedName>
        <fullName evidence="1">F-box domain-containing protein</fullName>
    </recommendedName>
</protein>
<organism evidence="2 3">
    <name type="scientific">Gomphillus americanus</name>
    <dbReference type="NCBI Taxonomy" id="1940652"/>
    <lineage>
        <taxon>Eukaryota</taxon>
        <taxon>Fungi</taxon>
        <taxon>Dikarya</taxon>
        <taxon>Ascomycota</taxon>
        <taxon>Pezizomycotina</taxon>
        <taxon>Lecanoromycetes</taxon>
        <taxon>OSLEUM clade</taxon>
        <taxon>Ostropomycetidae</taxon>
        <taxon>Ostropales</taxon>
        <taxon>Graphidaceae</taxon>
        <taxon>Gomphilloideae</taxon>
        <taxon>Gomphillus</taxon>
    </lineage>
</organism>
<dbReference type="Pfam" id="PF25499">
    <property type="entry name" value="Beta-prop_pof12"/>
    <property type="match status" value="1"/>
</dbReference>
<dbReference type="OrthoDB" id="3219396at2759"/>
<evidence type="ECO:0000259" key="1">
    <source>
        <dbReference type="PROSITE" id="PS50181"/>
    </source>
</evidence>
<dbReference type="Gene3D" id="1.20.1280.50">
    <property type="match status" value="1"/>
</dbReference>
<dbReference type="AlphaFoldDB" id="A0A8H3EE24"/>
<sequence length="536" mass="60184">MTTAKRKAEDVGNINEHHLPVKSRKLGRHSDTDTGHASRRCLDLESLPDELLLRIIHFLWMKDVITCQSVSRRIATFTKDPQIWKQMYYAYFVYTRFAYPYKHDSIRRKSQNSPYTMFDKMAGMDWKSKFRLRYKWSKGRCSRREIVLASETLPETFLSLRGNIAITADVECGLRAWGMRGQQHTLIATSRLAVGDDCHHLQPSALSVEVDTRSSSKLLIIVGFHRGVIGVYTLDLSAEFFVPQQIFSCFDHEPVSSISQSGLGHILAMSSTHALSLFKLAWGSEDEEPALVYSLKSQSDWTPVSVRLRASSELLKASITYVFPRFVSGWSVGLQELNWHPQSHELLSTRLATAPQQGDTGVGLHPRRTFKNPYLPPTTTKPTSLCYTHPYLLATHPDNTLSLYVVRSTDSELSISPGKRLWGHTSDIHAANIGDRGKAVTVAQGDVRVWELEEGLTSAAARKATPGPMISVKLQPAPAEGNPETIKQIQLTSNIDRDDIRIGESFPTAVDFDEERLIVLKNKGSIAQALLVYDFT</sequence>
<proteinExistence type="predicted"/>
<dbReference type="SMART" id="SM00256">
    <property type="entry name" value="FBOX"/>
    <property type="match status" value="1"/>
</dbReference>
<dbReference type="PROSITE" id="PS50181">
    <property type="entry name" value="FBOX"/>
    <property type="match status" value="1"/>
</dbReference>
<evidence type="ECO:0000313" key="2">
    <source>
        <dbReference type="EMBL" id="CAF9903930.1"/>
    </source>
</evidence>
<dbReference type="EMBL" id="CAJPDQ010000001">
    <property type="protein sequence ID" value="CAF9903930.1"/>
    <property type="molecule type" value="Genomic_DNA"/>
</dbReference>
<dbReference type="Proteomes" id="UP000664169">
    <property type="component" value="Unassembled WGS sequence"/>
</dbReference>
<gene>
    <name evidence="2" type="ORF">GOMPHAMPRED_000639</name>
</gene>
<dbReference type="SUPFAM" id="SSF81383">
    <property type="entry name" value="F-box domain"/>
    <property type="match status" value="1"/>
</dbReference>
<reference evidence="2" key="1">
    <citation type="submission" date="2021-03" db="EMBL/GenBank/DDBJ databases">
        <authorList>
            <person name="Tagirdzhanova G."/>
        </authorList>
    </citation>
    <scope>NUCLEOTIDE SEQUENCE</scope>
</reference>
<keyword evidence="3" id="KW-1185">Reference proteome</keyword>
<evidence type="ECO:0000313" key="3">
    <source>
        <dbReference type="Proteomes" id="UP000664169"/>
    </source>
</evidence>
<dbReference type="Pfam" id="PF12937">
    <property type="entry name" value="F-box-like"/>
    <property type="match status" value="1"/>
</dbReference>
<dbReference type="InterPro" id="IPR001810">
    <property type="entry name" value="F-box_dom"/>
</dbReference>
<name>A0A8H3EE24_9LECA</name>
<comment type="caution">
    <text evidence="2">The sequence shown here is derived from an EMBL/GenBank/DDBJ whole genome shotgun (WGS) entry which is preliminary data.</text>
</comment>